<evidence type="ECO:0000256" key="6">
    <source>
        <dbReference type="ARBA" id="ARBA00022806"/>
    </source>
</evidence>
<feature type="region of interest" description="Disordered" evidence="8">
    <location>
        <begin position="82"/>
        <end position="109"/>
    </location>
</feature>
<proteinExistence type="inferred from homology"/>
<dbReference type="InterPro" id="IPR026122">
    <property type="entry name" value="MOV-10/SDE3_DEXXQ/H-box"/>
</dbReference>
<dbReference type="PANTHER" id="PTHR45418:SF1">
    <property type="entry name" value="CANCER_TESTIS ANTIGEN 55"/>
    <property type="match status" value="1"/>
</dbReference>
<dbReference type="InterPro" id="IPR041677">
    <property type="entry name" value="DNA2/NAM7_AAA_11"/>
</dbReference>
<evidence type="ECO:0000256" key="3">
    <source>
        <dbReference type="ARBA" id="ARBA00022490"/>
    </source>
</evidence>
<comment type="subcellular location">
    <subcellularLocation>
        <location evidence="1">Cytoplasm</location>
    </subcellularLocation>
</comment>
<keyword evidence="11" id="KW-1185">Reference proteome</keyword>
<accession>A0A0D0CX15</accession>
<dbReference type="Pfam" id="PF21634">
    <property type="entry name" value="MOV-10_beta-barrel"/>
    <property type="match status" value="1"/>
</dbReference>
<keyword evidence="4" id="KW-0547">Nucleotide-binding</keyword>
<dbReference type="Pfam" id="PF13086">
    <property type="entry name" value="AAA_11"/>
    <property type="match status" value="2"/>
</dbReference>
<keyword evidence="5" id="KW-0378">Hydrolase</keyword>
<evidence type="ECO:0000256" key="7">
    <source>
        <dbReference type="ARBA" id="ARBA00022840"/>
    </source>
</evidence>
<feature type="domain" description="C2H2-type" evidence="9">
    <location>
        <begin position="29"/>
        <end position="51"/>
    </location>
</feature>
<dbReference type="InterPro" id="IPR049080">
    <property type="entry name" value="MOV-10-like_beta-barrel"/>
</dbReference>
<dbReference type="GO" id="GO:0005737">
    <property type="term" value="C:cytoplasm"/>
    <property type="evidence" value="ECO:0007669"/>
    <property type="project" value="UniProtKB-SubCell"/>
</dbReference>
<reference evidence="10 11" key="1">
    <citation type="submission" date="2014-04" db="EMBL/GenBank/DDBJ databases">
        <title>Evolutionary Origins and Diversification of the Mycorrhizal Mutualists.</title>
        <authorList>
            <consortium name="DOE Joint Genome Institute"/>
            <consortium name="Mycorrhizal Genomics Consortium"/>
            <person name="Kohler A."/>
            <person name="Kuo A."/>
            <person name="Nagy L.G."/>
            <person name="Floudas D."/>
            <person name="Copeland A."/>
            <person name="Barry K.W."/>
            <person name="Cichocki N."/>
            <person name="Veneault-Fourrey C."/>
            <person name="LaButti K."/>
            <person name="Lindquist E.A."/>
            <person name="Lipzen A."/>
            <person name="Lundell T."/>
            <person name="Morin E."/>
            <person name="Murat C."/>
            <person name="Riley R."/>
            <person name="Ohm R."/>
            <person name="Sun H."/>
            <person name="Tunlid A."/>
            <person name="Henrissat B."/>
            <person name="Grigoriev I.V."/>
            <person name="Hibbett D.S."/>
            <person name="Martin F."/>
        </authorList>
    </citation>
    <scope>NUCLEOTIDE SEQUENCE [LARGE SCALE GENOMIC DNA]</scope>
    <source>
        <strain evidence="10 11">FD-317 M1</strain>
    </source>
</reference>
<dbReference type="SUPFAM" id="SSF52540">
    <property type="entry name" value="P-loop containing nucleoside triphosphate hydrolases"/>
    <property type="match status" value="1"/>
</dbReference>
<organism evidence="10 11">
    <name type="scientific">Collybiopsis luxurians FD-317 M1</name>
    <dbReference type="NCBI Taxonomy" id="944289"/>
    <lineage>
        <taxon>Eukaryota</taxon>
        <taxon>Fungi</taxon>
        <taxon>Dikarya</taxon>
        <taxon>Basidiomycota</taxon>
        <taxon>Agaricomycotina</taxon>
        <taxon>Agaricomycetes</taxon>
        <taxon>Agaricomycetidae</taxon>
        <taxon>Agaricales</taxon>
        <taxon>Marasmiineae</taxon>
        <taxon>Omphalotaceae</taxon>
        <taxon>Collybiopsis</taxon>
        <taxon>Collybiopsis luxurians</taxon>
    </lineage>
</organism>
<dbReference type="PANTHER" id="PTHR45418">
    <property type="entry name" value="CANCER/TESTIS ANTIGEN 55"/>
    <property type="match status" value="1"/>
</dbReference>
<dbReference type="GO" id="GO:0032574">
    <property type="term" value="F:5'-3' RNA helicase activity"/>
    <property type="evidence" value="ECO:0007669"/>
    <property type="project" value="InterPro"/>
</dbReference>
<sequence length="678" mass="76185">MVQLTCPSILNQGTCTDPACRYEHNAYNCILCSIVFDNGAAYNEHLSTKGHVNKTRGESGALVFCTICQKYVPGMKNWRDHVSSARHASRASEQGLSPDAPPEEPEQVPGHQLCAVCNRHIPSRYWANHPNQPRHKEREQFLKFTSAVEETEKDKNGLSVVGDFDFQIVDPEQAASGVLRTGKIQSEVTSTRTRLLEVRLASSKGQQTFSPSVPFSSCYCFSAEEIYSFTVTLRSSSPIIMSRSPLTFSIKMSQAHLGRAEDRLELFFEDVKLQSRFMISRSLQTGSTKEILDRVRRLYLPPVVNSESYGKHFKYLVWIEEFQMDRDLEYYDITNAQLSRFNSYYYLTVPGLAEKRPSVLVGDRILVRKPNSPSGHWFEGGVHVVRREEVGLKFHGSFIASPNDRFLVRFKLNRYPMRRQHQALDSAFSQDRVMFPTKLHFPRSMLRTSAPMRWRNSLIADNPPQRQAVVSIAYREPGSMPFVIFGPPGTGKTVTMVEAILQVLAINPTSHILATAPSNSAADLITSRLASARLGPRELFRAYAPSRSKDDIPISVSPYTYKNANGHFSVPSMSDMLRFRVIVTTCVSASIMKGIGMPRGHFSHIFVDEAGQATEPEVMIGIKSMADNSTNVVLSGDPKQLGPIIRSTVARVLGLETSYIERLMRREVYDEVQGYGKS</sequence>
<dbReference type="CDD" id="cd18038">
    <property type="entry name" value="DEXXQc_Helz-like"/>
    <property type="match status" value="1"/>
</dbReference>
<dbReference type="InterPro" id="IPR027417">
    <property type="entry name" value="P-loop_NTPase"/>
</dbReference>
<dbReference type="SMART" id="SM00355">
    <property type="entry name" value="ZnF_C2H2"/>
    <property type="match status" value="2"/>
</dbReference>
<dbReference type="Proteomes" id="UP000053593">
    <property type="component" value="Unassembled WGS sequence"/>
</dbReference>
<dbReference type="EMBL" id="KN834774">
    <property type="protein sequence ID" value="KIK60713.1"/>
    <property type="molecule type" value="Genomic_DNA"/>
</dbReference>
<comment type="similarity">
    <text evidence="2">Belongs to the DNA2/NAM7 helicase family. SDE3 subfamily.</text>
</comment>
<dbReference type="OrthoDB" id="6513042at2759"/>
<protein>
    <recommendedName>
        <fullName evidence="9">C2H2-type domain-containing protein</fullName>
    </recommendedName>
</protein>
<dbReference type="GO" id="GO:0003723">
    <property type="term" value="F:RNA binding"/>
    <property type="evidence" value="ECO:0007669"/>
    <property type="project" value="InterPro"/>
</dbReference>
<dbReference type="GO" id="GO:0016787">
    <property type="term" value="F:hydrolase activity"/>
    <property type="evidence" value="ECO:0007669"/>
    <property type="project" value="UniProtKB-KW"/>
</dbReference>
<dbReference type="AlphaFoldDB" id="A0A0D0CX15"/>
<evidence type="ECO:0000256" key="4">
    <source>
        <dbReference type="ARBA" id="ARBA00022741"/>
    </source>
</evidence>
<dbReference type="Pfam" id="PF12874">
    <property type="entry name" value="zf-met"/>
    <property type="match status" value="1"/>
</dbReference>
<gene>
    <name evidence="10" type="ORF">GYMLUDRAFT_998794</name>
</gene>
<evidence type="ECO:0000256" key="5">
    <source>
        <dbReference type="ARBA" id="ARBA00022801"/>
    </source>
</evidence>
<evidence type="ECO:0000313" key="11">
    <source>
        <dbReference type="Proteomes" id="UP000053593"/>
    </source>
</evidence>
<dbReference type="PROSITE" id="PS00028">
    <property type="entry name" value="ZINC_FINGER_C2H2_1"/>
    <property type="match status" value="1"/>
</dbReference>
<name>A0A0D0CX15_9AGAR</name>
<keyword evidence="6" id="KW-0347">Helicase</keyword>
<evidence type="ECO:0000256" key="8">
    <source>
        <dbReference type="SAM" id="MobiDB-lite"/>
    </source>
</evidence>
<evidence type="ECO:0000256" key="2">
    <source>
        <dbReference type="ARBA" id="ARBA00005601"/>
    </source>
</evidence>
<dbReference type="InterPro" id="IPR013087">
    <property type="entry name" value="Znf_C2H2_type"/>
</dbReference>
<dbReference type="HOGENOM" id="CLU_001666_6_3_1"/>
<keyword evidence="3" id="KW-0963">Cytoplasm</keyword>
<evidence type="ECO:0000313" key="10">
    <source>
        <dbReference type="EMBL" id="KIK60713.1"/>
    </source>
</evidence>
<evidence type="ECO:0000259" key="9">
    <source>
        <dbReference type="PROSITE" id="PS00028"/>
    </source>
</evidence>
<keyword evidence="7" id="KW-0067">ATP-binding</keyword>
<evidence type="ECO:0000256" key="1">
    <source>
        <dbReference type="ARBA" id="ARBA00004496"/>
    </source>
</evidence>
<dbReference type="Gene3D" id="3.40.50.300">
    <property type="entry name" value="P-loop containing nucleotide triphosphate hydrolases"/>
    <property type="match status" value="1"/>
</dbReference>
<dbReference type="GO" id="GO:0005524">
    <property type="term" value="F:ATP binding"/>
    <property type="evidence" value="ECO:0007669"/>
    <property type="project" value="UniProtKB-KW"/>
</dbReference>